<gene>
    <name evidence="2" type="ORF">B456_013G005600</name>
</gene>
<sequence length="97" mass="10925">MEVEMLADSLMKVFMFLIVQALVYLILSKSSNVFSNDKMRSFSFKRARSMSIRRILASVSDLPQGVESPPSSSPPPLVSSRSLRSSTRKYGEEHESH</sequence>
<proteinExistence type="predicted"/>
<keyword evidence="3" id="KW-1185">Reference proteome</keyword>
<dbReference type="PANTHER" id="PTHR34268">
    <property type="entry name" value="OS01G0321850 PROTEIN"/>
    <property type="match status" value="1"/>
</dbReference>
<dbReference type="OrthoDB" id="999321at2759"/>
<feature type="region of interest" description="Disordered" evidence="1">
    <location>
        <begin position="61"/>
        <end position="97"/>
    </location>
</feature>
<dbReference type="STRING" id="29730.A0A0D2S5L0"/>
<dbReference type="KEGG" id="gra:105784538"/>
<name>A0A0D2S5L0_GOSRA</name>
<dbReference type="EMBL" id="CM001752">
    <property type="protein sequence ID" value="KJB78417.1"/>
    <property type="molecule type" value="Genomic_DNA"/>
</dbReference>
<protein>
    <submittedName>
        <fullName evidence="2">Uncharacterized protein</fullName>
    </submittedName>
</protein>
<evidence type="ECO:0000313" key="3">
    <source>
        <dbReference type="Proteomes" id="UP000032304"/>
    </source>
</evidence>
<dbReference type="PANTHER" id="PTHR34268:SF19">
    <property type="entry name" value="TRANSMEMBRANE PROTEIN"/>
    <property type="match status" value="1"/>
</dbReference>
<dbReference type="AlphaFoldDB" id="A0A0D2S5L0"/>
<evidence type="ECO:0000313" key="2">
    <source>
        <dbReference type="EMBL" id="KJB78417.1"/>
    </source>
</evidence>
<evidence type="ECO:0000256" key="1">
    <source>
        <dbReference type="SAM" id="MobiDB-lite"/>
    </source>
</evidence>
<dbReference type="Proteomes" id="UP000032304">
    <property type="component" value="Chromosome 13"/>
</dbReference>
<accession>A0A0D2S5L0</accession>
<dbReference type="Gramene" id="KJB78417">
    <property type="protein sequence ID" value="KJB78417"/>
    <property type="gene ID" value="B456_013G005600"/>
</dbReference>
<dbReference type="OMA" id="YVICIST"/>
<organism evidence="2 3">
    <name type="scientific">Gossypium raimondii</name>
    <name type="common">Peruvian cotton</name>
    <name type="synonym">Gossypium klotzschianum subsp. raimondii</name>
    <dbReference type="NCBI Taxonomy" id="29730"/>
    <lineage>
        <taxon>Eukaryota</taxon>
        <taxon>Viridiplantae</taxon>
        <taxon>Streptophyta</taxon>
        <taxon>Embryophyta</taxon>
        <taxon>Tracheophyta</taxon>
        <taxon>Spermatophyta</taxon>
        <taxon>Magnoliopsida</taxon>
        <taxon>eudicotyledons</taxon>
        <taxon>Gunneridae</taxon>
        <taxon>Pentapetalae</taxon>
        <taxon>rosids</taxon>
        <taxon>malvids</taxon>
        <taxon>Malvales</taxon>
        <taxon>Malvaceae</taxon>
        <taxon>Malvoideae</taxon>
        <taxon>Gossypium</taxon>
    </lineage>
</organism>
<dbReference type="eggNOG" id="ENOG502S84Q">
    <property type="taxonomic scope" value="Eukaryota"/>
</dbReference>
<reference evidence="2 3" key="1">
    <citation type="journal article" date="2012" name="Nature">
        <title>Repeated polyploidization of Gossypium genomes and the evolution of spinnable cotton fibres.</title>
        <authorList>
            <person name="Paterson A.H."/>
            <person name="Wendel J.F."/>
            <person name="Gundlach H."/>
            <person name="Guo H."/>
            <person name="Jenkins J."/>
            <person name="Jin D."/>
            <person name="Llewellyn D."/>
            <person name="Showmaker K.C."/>
            <person name="Shu S."/>
            <person name="Udall J."/>
            <person name="Yoo M.J."/>
            <person name="Byers R."/>
            <person name="Chen W."/>
            <person name="Doron-Faigenboim A."/>
            <person name="Duke M.V."/>
            <person name="Gong L."/>
            <person name="Grimwood J."/>
            <person name="Grover C."/>
            <person name="Grupp K."/>
            <person name="Hu G."/>
            <person name="Lee T.H."/>
            <person name="Li J."/>
            <person name="Lin L."/>
            <person name="Liu T."/>
            <person name="Marler B.S."/>
            <person name="Page J.T."/>
            <person name="Roberts A.W."/>
            <person name="Romanel E."/>
            <person name="Sanders W.S."/>
            <person name="Szadkowski E."/>
            <person name="Tan X."/>
            <person name="Tang H."/>
            <person name="Xu C."/>
            <person name="Wang J."/>
            <person name="Wang Z."/>
            <person name="Zhang D."/>
            <person name="Zhang L."/>
            <person name="Ashrafi H."/>
            <person name="Bedon F."/>
            <person name="Bowers J.E."/>
            <person name="Brubaker C.L."/>
            <person name="Chee P.W."/>
            <person name="Das S."/>
            <person name="Gingle A.R."/>
            <person name="Haigler C.H."/>
            <person name="Harker D."/>
            <person name="Hoffmann L.V."/>
            <person name="Hovav R."/>
            <person name="Jones D.C."/>
            <person name="Lemke C."/>
            <person name="Mansoor S."/>
            <person name="ur Rahman M."/>
            <person name="Rainville L.N."/>
            <person name="Rambani A."/>
            <person name="Reddy U.K."/>
            <person name="Rong J.K."/>
            <person name="Saranga Y."/>
            <person name="Scheffler B.E."/>
            <person name="Scheffler J.A."/>
            <person name="Stelly D.M."/>
            <person name="Triplett B.A."/>
            <person name="Van Deynze A."/>
            <person name="Vaslin M.F."/>
            <person name="Waghmare V.N."/>
            <person name="Walford S.A."/>
            <person name="Wright R.J."/>
            <person name="Zaki E.A."/>
            <person name="Zhang T."/>
            <person name="Dennis E.S."/>
            <person name="Mayer K.F."/>
            <person name="Peterson D.G."/>
            <person name="Rokhsar D.S."/>
            <person name="Wang X."/>
            <person name="Schmutz J."/>
        </authorList>
    </citation>
    <scope>NUCLEOTIDE SEQUENCE [LARGE SCALE GENOMIC DNA]</scope>
</reference>